<reference evidence="2" key="1">
    <citation type="submission" date="2020-03" db="EMBL/GenBank/DDBJ databases">
        <title>A transcriptome and proteome of the tick Rhipicephalus microplus shaped by the genetic composition of its hosts and developmental stage.</title>
        <authorList>
            <person name="Garcia G.R."/>
            <person name="Ribeiro J.M.C."/>
            <person name="Maruyama S.R."/>
            <person name="Gardinasse L.G."/>
            <person name="Nelson K."/>
            <person name="Ferreira B.R."/>
            <person name="Andrade T.G."/>
            <person name="Santos I.K.F.M."/>
        </authorList>
    </citation>
    <scope>NUCLEOTIDE SEQUENCE</scope>
    <source>
        <strain evidence="2">NSGR</strain>
        <tissue evidence="2">Salivary glands</tissue>
    </source>
</reference>
<evidence type="ECO:0000256" key="1">
    <source>
        <dbReference type="SAM" id="SignalP"/>
    </source>
</evidence>
<sequence>MAVLLVWRAVIVVLNDDSFPAGVLSAEDQHHLVWSHNLPHFLQPKANGFNQWQFHELYGISSSEFRQHGQTQTRTTAKQA</sequence>
<keyword evidence="1" id="KW-0732">Signal</keyword>
<feature type="signal peptide" evidence="1">
    <location>
        <begin position="1"/>
        <end position="25"/>
    </location>
</feature>
<accession>A0A6G5A182</accession>
<name>A0A6G5A182_RHIMP</name>
<evidence type="ECO:0000313" key="2">
    <source>
        <dbReference type="EMBL" id="NIE44785.1"/>
    </source>
</evidence>
<dbReference type="EMBL" id="GIKN01002512">
    <property type="protein sequence ID" value="NIE44785.1"/>
    <property type="molecule type" value="Transcribed_RNA"/>
</dbReference>
<feature type="chain" id="PRO_5026352247" evidence="1">
    <location>
        <begin position="26"/>
        <end position="80"/>
    </location>
</feature>
<organism evidence="2">
    <name type="scientific">Rhipicephalus microplus</name>
    <name type="common">Cattle tick</name>
    <name type="synonym">Boophilus microplus</name>
    <dbReference type="NCBI Taxonomy" id="6941"/>
    <lineage>
        <taxon>Eukaryota</taxon>
        <taxon>Metazoa</taxon>
        <taxon>Ecdysozoa</taxon>
        <taxon>Arthropoda</taxon>
        <taxon>Chelicerata</taxon>
        <taxon>Arachnida</taxon>
        <taxon>Acari</taxon>
        <taxon>Parasitiformes</taxon>
        <taxon>Ixodida</taxon>
        <taxon>Ixodoidea</taxon>
        <taxon>Ixodidae</taxon>
        <taxon>Rhipicephalinae</taxon>
        <taxon>Rhipicephalus</taxon>
        <taxon>Boophilus</taxon>
    </lineage>
</organism>
<protein>
    <submittedName>
        <fullName evidence="2">Putative secreted protein</fullName>
    </submittedName>
</protein>
<dbReference type="AlphaFoldDB" id="A0A6G5A182"/>
<proteinExistence type="predicted"/>